<dbReference type="GO" id="GO:0031398">
    <property type="term" value="P:positive regulation of protein ubiquitination"/>
    <property type="evidence" value="ECO:0000318"/>
    <property type="project" value="GO_Central"/>
</dbReference>
<protein>
    <recommendedName>
        <fullName evidence="1">COMM domain-containing protein 1</fullName>
    </recommendedName>
</protein>
<reference evidence="5" key="2">
    <citation type="submission" date="2025-08" db="UniProtKB">
        <authorList>
            <consortium name="Ensembl"/>
        </authorList>
    </citation>
    <scope>IDENTIFICATION</scope>
    <source>
        <strain evidence="5">Thoroughbred</strain>
    </source>
</reference>
<dbReference type="CDD" id="cd04749">
    <property type="entry name" value="Commd1_MURR1"/>
    <property type="match status" value="1"/>
</dbReference>
<feature type="domain" description="COMMD1 N-terminal" evidence="4">
    <location>
        <begin position="6"/>
        <end position="106"/>
    </location>
</feature>
<dbReference type="GO" id="GO:0055070">
    <property type="term" value="P:copper ion homeostasis"/>
    <property type="evidence" value="ECO:0000318"/>
    <property type="project" value="GO_Central"/>
</dbReference>
<keyword evidence="6" id="KW-1185">Reference proteome</keyword>
<dbReference type="GO" id="GO:0055037">
    <property type="term" value="C:recycling endosome"/>
    <property type="evidence" value="ECO:0007669"/>
    <property type="project" value="Ensembl"/>
</dbReference>
<accession>A0A9L0RBV5</accession>
<evidence type="ECO:0000313" key="5">
    <source>
        <dbReference type="Ensembl" id="ENSECAP00000060329.1"/>
    </source>
</evidence>
<dbReference type="GO" id="GO:2000009">
    <property type="term" value="P:negative regulation of protein localization to cell surface"/>
    <property type="evidence" value="ECO:0000318"/>
    <property type="project" value="GO_Central"/>
</dbReference>
<dbReference type="GO" id="GO:0019871">
    <property type="term" value="F:sodium channel inhibitor activity"/>
    <property type="evidence" value="ECO:0007669"/>
    <property type="project" value="Ensembl"/>
</dbReference>
<dbReference type="GO" id="GO:0005654">
    <property type="term" value="C:nucleoplasm"/>
    <property type="evidence" value="ECO:0007669"/>
    <property type="project" value="Ensembl"/>
</dbReference>
<dbReference type="GO" id="GO:0080025">
    <property type="term" value="F:phosphatidylinositol-3,5-bisphosphate binding"/>
    <property type="evidence" value="ECO:0007669"/>
    <property type="project" value="Ensembl"/>
</dbReference>
<dbReference type="GO" id="GO:1902306">
    <property type="term" value="P:negative regulation of sodium ion transmembrane transport"/>
    <property type="evidence" value="ECO:0000318"/>
    <property type="project" value="GO_Central"/>
</dbReference>
<dbReference type="GO" id="GO:0032434">
    <property type="term" value="P:regulation of proteasomal ubiquitin-dependent protein catabolic process"/>
    <property type="evidence" value="ECO:0000318"/>
    <property type="project" value="GO_Central"/>
</dbReference>
<sequence>MAGELESCKPLSGLLSGLAQDAFYGHPGITEELLRSQLYPDVPIEEFRPFQAKMRGILKSIASADMDFNQLEAFLTAQTKKQGGITSDQAAVISKFWKSHKTKIRESLMNQSRWDSGLRGLSWRVDGKSQSRHSAEIHTPVAIMELEIGKSGQGYCHMILENLDNVSCYKMEERISHQIKRFQMSLEGRTIATTLVLTHISNENLWKPEGTALGPQGEEIIVVV</sequence>
<feature type="domain" description="COMM" evidence="3">
    <location>
        <begin position="117"/>
        <end position="153"/>
    </location>
</feature>
<dbReference type="GO" id="GO:0005829">
    <property type="term" value="C:cytosol"/>
    <property type="evidence" value="ECO:0007669"/>
    <property type="project" value="Ensembl"/>
</dbReference>
<dbReference type="PANTHER" id="PTHR21199:SF1">
    <property type="entry name" value="COMM DOMAIN-CONTAINING PROTEIN 1"/>
    <property type="match status" value="1"/>
</dbReference>
<name>A0A9L0RBV5_HORSE</name>
<dbReference type="GO" id="GO:0005769">
    <property type="term" value="C:early endosome"/>
    <property type="evidence" value="ECO:0007669"/>
    <property type="project" value="Ensembl"/>
</dbReference>
<comment type="similarity">
    <text evidence="2">Belongs to the COMM domain-containing protein 1 family.</text>
</comment>
<dbReference type="GO" id="GO:0048227">
    <property type="term" value="P:plasma membrane to endosome transport"/>
    <property type="evidence" value="ECO:0007669"/>
    <property type="project" value="Ensembl"/>
</dbReference>
<dbReference type="GO" id="GO:0006289">
    <property type="term" value="P:nucleotide-excision repair"/>
    <property type="evidence" value="ECO:0007669"/>
    <property type="project" value="Ensembl"/>
</dbReference>
<dbReference type="GO" id="GO:0070300">
    <property type="term" value="F:phosphatidic acid binding"/>
    <property type="evidence" value="ECO:0007669"/>
    <property type="project" value="Ensembl"/>
</dbReference>
<dbReference type="GO" id="GO:1902072">
    <property type="term" value="P:negative regulation of hypoxia-inducible factor-1alpha signaling pathway"/>
    <property type="evidence" value="ECO:0007669"/>
    <property type="project" value="Ensembl"/>
</dbReference>
<dbReference type="AlphaFoldDB" id="A0A9L0RBV5"/>
<reference evidence="5 6" key="1">
    <citation type="journal article" date="2009" name="Science">
        <title>Genome sequence, comparative analysis, and population genetics of the domestic horse.</title>
        <authorList>
            <consortium name="Broad Institute Genome Sequencing Platform"/>
            <consortium name="Broad Institute Whole Genome Assembly Team"/>
            <person name="Wade C.M."/>
            <person name="Giulotto E."/>
            <person name="Sigurdsson S."/>
            <person name="Zoli M."/>
            <person name="Gnerre S."/>
            <person name="Imsland F."/>
            <person name="Lear T.L."/>
            <person name="Adelson D.L."/>
            <person name="Bailey E."/>
            <person name="Bellone R.R."/>
            <person name="Bloecker H."/>
            <person name="Distl O."/>
            <person name="Edgar R.C."/>
            <person name="Garber M."/>
            <person name="Leeb T."/>
            <person name="Mauceli E."/>
            <person name="MacLeod J.N."/>
            <person name="Penedo M.C.T."/>
            <person name="Raison J.M."/>
            <person name="Sharpe T."/>
            <person name="Vogel J."/>
            <person name="Andersson L."/>
            <person name="Antczak D.F."/>
            <person name="Biagi T."/>
            <person name="Binns M.M."/>
            <person name="Chowdhary B.P."/>
            <person name="Coleman S.J."/>
            <person name="Della Valle G."/>
            <person name="Fryc S."/>
            <person name="Guerin G."/>
            <person name="Hasegawa T."/>
            <person name="Hill E.W."/>
            <person name="Jurka J."/>
            <person name="Kiialainen A."/>
            <person name="Lindgren G."/>
            <person name="Liu J."/>
            <person name="Magnani E."/>
            <person name="Mickelson J.R."/>
            <person name="Murray J."/>
            <person name="Nergadze S.G."/>
            <person name="Onofrio R."/>
            <person name="Pedroni S."/>
            <person name="Piras M.F."/>
            <person name="Raudsepp T."/>
            <person name="Rocchi M."/>
            <person name="Roeed K.H."/>
            <person name="Ryder O.A."/>
            <person name="Searle S."/>
            <person name="Skow L."/>
            <person name="Swinburne J.E."/>
            <person name="Syvaenen A.C."/>
            <person name="Tozaki T."/>
            <person name="Valberg S.J."/>
            <person name="Vaudin M."/>
            <person name="White J.R."/>
            <person name="Zody M.C."/>
            <person name="Lander E.S."/>
            <person name="Lindblad-Toh K."/>
        </authorList>
    </citation>
    <scope>NUCLEOTIDE SEQUENCE [LARGE SCALE GENOMIC DNA]</scope>
    <source>
        <strain evidence="5 6">Thoroughbred</strain>
    </source>
</reference>
<evidence type="ECO:0000256" key="1">
    <source>
        <dbReference type="ARBA" id="ARBA00016551"/>
    </source>
</evidence>
<dbReference type="InterPro" id="IPR033776">
    <property type="entry name" value="COMMD1_N"/>
</dbReference>
<dbReference type="GO" id="GO:0043325">
    <property type="term" value="F:phosphatidylinositol-3,4-bisphosphate binding"/>
    <property type="evidence" value="ECO:0007669"/>
    <property type="project" value="Ensembl"/>
</dbReference>
<dbReference type="GO" id="GO:0005546">
    <property type="term" value="F:phosphatidylinositol-4,5-bisphosphate binding"/>
    <property type="evidence" value="ECO:0007669"/>
    <property type="project" value="Ensembl"/>
</dbReference>
<dbReference type="GO" id="GO:1904109">
    <property type="term" value="P:positive regulation of cholesterol import"/>
    <property type="evidence" value="ECO:0007669"/>
    <property type="project" value="Ensembl"/>
</dbReference>
<gene>
    <name evidence="5" type="primary">COMMD1</name>
</gene>
<dbReference type="GO" id="GO:0005547">
    <property type="term" value="F:phosphatidylinositol-3,4,5-trisphosphate binding"/>
    <property type="evidence" value="ECO:0007669"/>
    <property type="project" value="Ensembl"/>
</dbReference>
<dbReference type="Pfam" id="PF17221">
    <property type="entry name" value="COMMD1_N"/>
    <property type="match status" value="1"/>
</dbReference>
<dbReference type="Ensembl" id="ENSECAT00000091498.1">
    <property type="protein sequence ID" value="ENSECAP00000060329.1"/>
    <property type="gene ID" value="ENSECAG00000016963.3"/>
</dbReference>
<dbReference type="PANTHER" id="PTHR21199">
    <property type="entry name" value="COMM DOMAIN-CONTAINING PROTEIN 1"/>
    <property type="match status" value="1"/>
</dbReference>
<dbReference type="GO" id="GO:0042803">
    <property type="term" value="F:protein homodimerization activity"/>
    <property type="evidence" value="ECO:0007669"/>
    <property type="project" value="Ensembl"/>
</dbReference>
<dbReference type="GO" id="GO:0005507">
    <property type="term" value="F:copper ion binding"/>
    <property type="evidence" value="ECO:0007669"/>
    <property type="project" value="Ensembl"/>
</dbReference>
<dbReference type="GO" id="GO:0034394">
    <property type="term" value="P:protein localization to cell surface"/>
    <property type="evidence" value="ECO:0007669"/>
    <property type="project" value="Ensembl"/>
</dbReference>
<evidence type="ECO:0000259" key="4">
    <source>
        <dbReference type="Pfam" id="PF17221"/>
    </source>
</evidence>
<dbReference type="GO" id="GO:0042632">
    <property type="term" value="P:cholesterol homeostasis"/>
    <property type="evidence" value="ECO:0007669"/>
    <property type="project" value="Ensembl"/>
</dbReference>
<dbReference type="GO" id="GO:0006893">
    <property type="term" value="P:Golgi to plasma membrane transport"/>
    <property type="evidence" value="ECO:0007669"/>
    <property type="project" value="Ensembl"/>
</dbReference>
<organism evidence="5 6">
    <name type="scientific">Equus caballus</name>
    <name type="common">Horse</name>
    <dbReference type="NCBI Taxonomy" id="9796"/>
    <lineage>
        <taxon>Eukaryota</taxon>
        <taxon>Metazoa</taxon>
        <taxon>Chordata</taxon>
        <taxon>Craniata</taxon>
        <taxon>Vertebrata</taxon>
        <taxon>Euteleostomi</taxon>
        <taxon>Mammalia</taxon>
        <taxon>Eutheria</taxon>
        <taxon>Laurasiatheria</taxon>
        <taxon>Perissodactyla</taxon>
        <taxon>Equidae</taxon>
        <taxon>Equus</taxon>
    </lineage>
</organism>
<dbReference type="GeneTree" id="ENSGT00390000012029"/>
<dbReference type="InterPro" id="IPR017920">
    <property type="entry name" value="COMM"/>
</dbReference>
<evidence type="ECO:0000259" key="3">
    <source>
        <dbReference type="Pfam" id="PF07258"/>
    </source>
</evidence>
<proteinExistence type="inferred from homology"/>
<dbReference type="Proteomes" id="UP000002281">
    <property type="component" value="Chromosome 15"/>
</dbReference>
<dbReference type="GO" id="GO:0005768">
    <property type="term" value="C:endosome"/>
    <property type="evidence" value="ECO:0000318"/>
    <property type="project" value="GO_Central"/>
</dbReference>
<dbReference type="Pfam" id="PF07258">
    <property type="entry name" value="COMM_domain"/>
    <property type="match status" value="1"/>
</dbReference>
<dbReference type="GO" id="GO:0031462">
    <property type="term" value="C:Cul2-RING ubiquitin ligase complex"/>
    <property type="evidence" value="ECO:0007669"/>
    <property type="project" value="Ensembl"/>
</dbReference>
<evidence type="ECO:0000313" key="6">
    <source>
        <dbReference type="Proteomes" id="UP000002281"/>
    </source>
</evidence>
<dbReference type="GO" id="GO:0034383">
    <property type="term" value="P:low-density lipoprotein particle clearance"/>
    <property type="evidence" value="ECO:0007669"/>
    <property type="project" value="Ensembl"/>
</dbReference>
<evidence type="ECO:0000256" key="2">
    <source>
        <dbReference type="ARBA" id="ARBA00093455"/>
    </source>
</evidence>
<dbReference type="GO" id="GO:2000010">
    <property type="term" value="P:positive regulation of protein localization to cell surface"/>
    <property type="evidence" value="ECO:0007669"/>
    <property type="project" value="Ensembl"/>
</dbReference>
<reference evidence="5" key="3">
    <citation type="submission" date="2025-09" db="UniProtKB">
        <authorList>
            <consortium name="Ensembl"/>
        </authorList>
    </citation>
    <scope>IDENTIFICATION</scope>
    <source>
        <strain evidence="5">Thoroughbred</strain>
    </source>
</reference>
<dbReference type="InterPro" id="IPR037351">
    <property type="entry name" value="Murr1"/>
</dbReference>
<dbReference type="GO" id="GO:1905751">
    <property type="term" value="P:positive regulation of endosome to plasma membrane protein transport"/>
    <property type="evidence" value="ECO:0007669"/>
    <property type="project" value="Ensembl"/>
</dbReference>
<dbReference type="GO" id="GO:0031648">
    <property type="term" value="P:protein destabilization"/>
    <property type="evidence" value="ECO:0007669"/>
    <property type="project" value="Ensembl"/>
</dbReference>